<comment type="caution">
    <text evidence="11">The sequence shown here is derived from an EMBL/GenBank/DDBJ whole genome shotgun (WGS) entry which is preliminary data.</text>
</comment>
<dbReference type="Pfam" id="PF12770">
    <property type="entry name" value="CHAT"/>
    <property type="match status" value="1"/>
</dbReference>
<dbReference type="SUPFAM" id="SSF52058">
    <property type="entry name" value="L domain-like"/>
    <property type="match status" value="1"/>
</dbReference>
<dbReference type="PROSITE" id="PS50005">
    <property type="entry name" value="TPR"/>
    <property type="match status" value="3"/>
</dbReference>
<organism evidence="11 12">
    <name type="scientific">Geitlerinema calcuttense NRMC-F 0142</name>
    <dbReference type="NCBI Taxonomy" id="2922238"/>
    <lineage>
        <taxon>Bacteria</taxon>
        <taxon>Bacillati</taxon>
        <taxon>Cyanobacteriota</taxon>
        <taxon>Cyanophyceae</taxon>
        <taxon>Geitlerinematales</taxon>
        <taxon>Geitlerinemataceae</taxon>
        <taxon>Geitlerinema</taxon>
    </lineage>
</organism>
<sequence length="941" mass="105586">MTITGAVFISLLGGKYEFPVEAMQSKQNDSFNSFTEWCLNRDRLTEATSYTVTLLLEKATTYNCAEANQVLSSLSGLDLSDRGISDLRPLSSLKNLTSLYLGGNEIDDFSPLTYLTKLTFLDLKNKPSDPKICPVSSATICHFSDDGEKLYERGQQQYFQGQFQLAIATFQEALSTYQKNGDRLREGKVLYQLGNTFSSLGQYAQALSFYQQALVIHKNFGDRPAGNDTLTGIGIVYKQIGQYQKAIQVLEKLPSERFKEIWKFYPDGIDELDIKTADFFHNPAARPAYKMAWCKTTHQIFNNLTSIHIKLGNYTEALKLARLALACTRLDGPDAQFDANWIFQEAENLDTVGVTYLRIGNRKRALVFLQRALERMREIGNKAGEARVLNHLGELYFNQGDKQKALEFYQQALPLRQQANDIAGQGETLNNLGLLYFNQNQYTEAEKYLFDAIKVLEALRSGLKDDEKIAIFETQTITYRLLQKVLIAQNKYNEALEISDRARARAFVELLAQRFNGTQEQQITPLTLQQIQRIAKEQNATLVEYSLVYDEFNVNGKRQPEESELYIWVIQPTGEITFRRTNLKPLWQQQNTSLNQIVGQARCFENDACRQTLISSRGVGNLPEVRRSLAPIRFNNAIAQTLALSQGQQQNRQLQQLHQLLIEPIADLLPKDPNNRVIFIPQSSLFLAPFPALQDENGTYLIEKHTILTSPSIQVLDLTHQQRQKLSPSIQEALVVGNPTMPKISLNFGEPPRQLSPLPGAEIEAQEIAKLLNTTPLIGNQATESVVVQKMPQSRIIHLATHGAFDPERGIGSWIALAPDSLTNTGQGIGDGLLKAEEIIDLNLNAELVVLSACDTAQGKITGDGIVGLSRSLISAGTSSVLVTLWKVDDNATAFLMQEFYQNWQNSPDKAQALRQAMLATKQEYSHPTYWAAFTLIGEAE</sequence>
<evidence type="ECO:0000256" key="9">
    <source>
        <dbReference type="PROSITE-ProRule" id="PRU00339"/>
    </source>
</evidence>
<dbReference type="InterPro" id="IPR024983">
    <property type="entry name" value="CHAT_dom"/>
</dbReference>
<gene>
    <name evidence="11" type="ORF">QQ055_00745</name>
</gene>
<feature type="repeat" description="TPR" evidence="9">
    <location>
        <begin position="187"/>
        <end position="220"/>
    </location>
</feature>
<evidence type="ECO:0000313" key="11">
    <source>
        <dbReference type="EMBL" id="MDL5056007.1"/>
    </source>
</evidence>
<dbReference type="Gene3D" id="1.25.40.10">
    <property type="entry name" value="Tetratricopeptide repeat domain"/>
    <property type="match status" value="2"/>
</dbReference>
<keyword evidence="9" id="KW-0802">TPR repeat</keyword>
<evidence type="ECO:0000313" key="12">
    <source>
        <dbReference type="Proteomes" id="UP001230986"/>
    </source>
</evidence>
<dbReference type="PANTHER" id="PTHR10098">
    <property type="entry name" value="RAPSYN-RELATED"/>
    <property type="match status" value="1"/>
</dbReference>
<feature type="repeat" description="TPR" evidence="9">
    <location>
        <begin position="426"/>
        <end position="459"/>
    </location>
</feature>
<dbReference type="PANTHER" id="PTHR10098:SF108">
    <property type="entry name" value="TETRATRICOPEPTIDE REPEAT PROTEIN 28"/>
    <property type="match status" value="1"/>
</dbReference>
<dbReference type="SUPFAM" id="SSF48452">
    <property type="entry name" value="TPR-like"/>
    <property type="match status" value="2"/>
</dbReference>
<evidence type="ECO:0000259" key="10">
    <source>
        <dbReference type="Pfam" id="PF12770"/>
    </source>
</evidence>
<feature type="repeat" description="TPR" evidence="9">
    <location>
        <begin position="386"/>
        <end position="419"/>
    </location>
</feature>
<dbReference type="InterPro" id="IPR019734">
    <property type="entry name" value="TPR_rpt"/>
</dbReference>
<dbReference type="InterPro" id="IPR011990">
    <property type="entry name" value="TPR-like_helical_dom_sf"/>
</dbReference>
<dbReference type="EMBL" id="JASVEJ010000003">
    <property type="protein sequence ID" value="MDL5056007.1"/>
    <property type="molecule type" value="Genomic_DNA"/>
</dbReference>
<dbReference type="PROSITE" id="PS51450">
    <property type="entry name" value="LRR"/>
    <property type="match status" value="2"/>
</dbReference>
<dbReference type="Pfam" id="PF12799">
    <property type="entry name" value="LRR_4"/>
    <property type="match status" value="1"/>
</dbReference>
<dbReference type="Proteomes" id="UP001230986">
    <property type="component" value="Unassembled WGS sequence"/>
</dbReference>
<keyword evidence="7" id="KW-0156">Chromatin regulator</keyword>
<keyword evidence="12" id="KW-1185">Reference proteome</keyword>
<dbReference type="InterPro" id="IPR001611">
    <property type="entry name" value="Leu-rich_rpt"/>
</dbReference>
<feature type="domain" description="CHAT" evidence="10">
    <location>
        <begin position="652"/>
        <end position="939"/>
    </location>
</feature>
<dbReference type="InterPro" id="IPR032675">
    <property type="entry name" value="LRR_dom_sf"/>
</dbReference>
<dbReference type="PROSITE" id="PS50293">
    <property type="entry name" value="TPR_REGION"/>
    <property type="match status" value="1"/>
</dbReference>
<dbReference type="SMART" id="SM00028">
    <property type="entry name" value="TPR"/>
    <property type="match status" value="7"/>
</dbReference>
<evidence type="ECO:0000256" key="8">
    <source>
        <dbReference type="ARBA" id="ARBA00023204"/>
    </source>
</evidence>
<dbReference type="Pfam" id="PF13424">
    <property type="entry name" value="TPR_12"/>
    <property type="match status" value="2"/>
</dbReference>
<keyword evidence="5" id="KW-0677">Repeat</keyword>
<evidence type="ECO:0000256" key="1">
    <source>
        <dbReference type="ARBA" id="ARBA00004286"/>
    </source>
</evidence>
<keyword evidence="6" id="KW-0227">DNA damage</keyword>
<keyword evidence="3" id="KW-0158">Chromosome</keyword>
<evidence type="ECO:0000256" key="5">
    <source>
        <dbReference type="ARBA" id="ARBA00022737"/>
    </source>
</evidence>
<name>A0ABT7LVE0_9CYAN</name>
<proteinExistence type="inferred from homology"/>
<reference evidence="11 12" key="1">
    <citation type="submission" date="2023-06" db="EMBL/GenBank/DDBJ databases">
        <title>Whole genome sequence of Oscillatoria calcuttensis NRMC-F 0142.</title>
        <authorList>
            <person name="Shakena Fathima T."/>
            <person name="Muralitharan G."/>
            <person name="Thajuddin N."/>
        </authorList>
    </citation>
    <scope>NUCLEOTIDE SEQUENCE [LARGE SCALE GENOMIC DNA]</scope>
    <source>
        <strain evidence="11 12">NRMC-F 0142</strain>
    </source>
</reference>
<evidence type="ECO:0000256" key="6">
    <source>
        <dbReference type="ARBA" id="ARBA00022763"/>
    </source>
</evidence>
<accession>A0ABT7LVE0</accession>
<comment type="similarity">
    <text evidence="2">Belongs to the Tonsoku family.</text>
</comment>
<protein>
    <submittedName>
        <fullName evidence="11">CHAT domain-containing protein</fullName>
    </submittedName>
</protein>
<keyword evidence="4" id="KW-0433">Leucine-rich repeat</keyword>
<keyword evidence="8" id="KW-0234">DNA repair</keyword>
<dbReference type="Pfam" id="PF13374">
    <property type="entry name" value="TPR_10"/>
    <property type="match status" value="2"/>
</dbReference>
<evidence type="ECO:0000256" key="7">
    <source>
        <dbReference type="ARBA" id="ARBA00022853"/>
    </source>
</evidence>
<dbReference type="RefSeq" id="WP_286004063.1">
    <property type="nucleotide sequence ID" value="NZ_JASVEJ010000003.1"/>
</dbReference>
<evidence type="ECO:0000256" key="3">
    <source>
        <dbReference type="ARBA" id="ARBA00022454"/>
    </source>
</evidence>
<dbReference type="Gene3D" id="3.80.10.10">
    <property type="entry name" value="Ribonuclease Inhibitor"/>
    <property type="match status" value="1"/>
</dbReference>
<dbReference type="InterPro" id="IPR025875">
    <property type="entry name" value="Leu-rich_rpt_4"/>
</dbReference>
<evidence type="ECO:0000256" key="2">
    <source>
        <dbReference type="ARBA" id="ARBA00010999"/>
    </source>
</evidence>
<evidence type="ECO:0000256" key="4">
    <source>
        <dbReference type="ARBA" id="ARBA00022614"/>
    </source>
</evidence>
<comment type="subcellular location">
    <subcellularLocation>
        <location evidence="1">Chromosome</location>
    </subcellularLocation>
</comment>